<evidence type="ECO:0000313" key="2">
    <source>
        <dbReference type="Proteomes" id="UP000808349"/>
    </source>
</evidence>
<proteinExistence type="predicted"/>
<dbReference type="Proteomes" id="UP000808349">
    <property type="component" value="Unassembled WGS sequence"/>
</dbReference>
<sequence length="212" mass="25153">MPSSFRQEFELDLTQKIKIKNHITLLPDPLMVFSANVDEHSKYLFPLFSIDLRIINPLWNETLHMLDFNEDPYNIKTVETFNEYCKEEMIAFELIEGKYKFMTSFNYFDLTPDWQEWFEETKSNYYRIKKYYNENGSLPDKSNGESPNIYEQIGGEPDWIQHDATPIDPQGNKMTFICRVYTGNYTGYSCAKDIYLFYSDSCNLAVLLYQID</sequence>
<dbReference type="EMBL" id="JADKFW010000008">
    <property type="protein sequence ID" value="MBK9718227.1"/>
    <property type="molecule type" value="Genomic_DNA"/>
</dbReference>
<gene>
    <name evidence="1" type="ORF">IPO85_12075</name>
</gene>
<comment type="caution">
    <text evidence="1">The sequence shown here is derived from an EMBL/GenBank/DDBJ whole genome shotgun (WGS) entry which is preliminary data.</text>
</comment>
<accession>A0A9D7XHX4</accession>
<protein>
    <recommendedName>
        <fullName evidence="3">DUF1963 domain-containing protein</fullName>
    </recommendedName>
</protein>
<reference evidence="1 2" key="1">
    <citation type="submission" date="2020-10" db="EMBL/GenBank/DDBJ databases">
        <title>Connecting structure to function with the recovery of over 1000 high-quality activated sludge metagenome-assembled genomes encoding full-length rRNA genes using long-read sequencing.</title>
        <authorList>
            <person name="Singleton C.M."/>
            <person name="Petriglieri F."/>
            <person name="Kristensen J.M."/>
            <person name="Kirkegaard R.H."/>
            <person name="Michaelsen T.Y."/>
            <person name="Andersen M.H."/>
            <person name="Karst S.M."/>
            <person name="Dueholm M.S."/>
            <person name="Nielsen P.H."/>
            <person name="Albertsen M."/>
        </authorList>
    </citation>
    <scope>NUCLEOTIDE SEQUENCE [LARGE SCALE GENOMIC DNA]</scope>
    <source>
        <strain evidence="1">Ribe_18-Q3-R11-54_BAT3C.373</strain>
    </source>
</reference>
<evidence type="ECO:0000313" key="1">
    <source>
        <dbReference type="EMBL" id="MBK9718227.1"/>
    </source>
</evidence>
<evidence type="ECO:0008006" key="3">
    <source>
        <dbReference type="Google" id="ProtNLM"/>
    </source>
</evidence>
<dbReference type="AlphaFoldDB" id="A0A9D7XHX4"/>
<organism evidence="1 2">
    <name type="scientific">Candidatus Defluviibacterium haderslevense</name>
    <dbReference type="NCBI Taxonomy" id="2981993"/>
    <lineage>
        <taxon>Bacteria</taxon>
        <taxon>Pseudomonadati</taxon>
        <taxon>Bacteroidota</taxon>
        <taxon>Saprospiria</taxon>
        <taxon>Saprospirales</taxon>
        <taxon>Saprospiraceae</taxon>
        <taxon>Candidatus Defluviibacterium</taxon>
    </lineage>
</organism>
<name>A0A9D7XHX4_9BACT</name>